<name>F3L3B0_9GAMM</name>
<accession>F3L3B0</accession>
<dbReference type="InterPro" id="IPR009367">
    <property type="entry name" value="Elm1-like"/>
</dbReference>
<dbReference type="Proteomes" id="UP000005615">
    <property type="component" value="Unassembled WGS sequence"/>
</dbReference>
<dbReference type="STRING" id="2518989.IMCC3088_2102"/>
<keyword evidence="2" id="KW-1185">Reference proteome</keyword>
<dbReference type="Pfam" id="PF06258">
    <property type="entry name" value="Mito_fiss_Elm1"/>
    <property type="match status" value="1"/>
</dbReference>
<dbReference type="OrthoDB" id="1865at2"/>
<dbReference type="EMBL" id="AEIG01000062">
    <property type="protein sequence ID" value="EGG29182.1"/>
    <property type="molecule type" value="Genomic_DNA"/>
</dbReference>
<dbReference type="RefSeq" id="WP_009576277.1">
    <property type="nucleotide sequence ID" value="NZ_AEIG01000062.1"/>
</dbReference>
<gene>
    <name evidence="1" type="ORF">IMCC3088_2102</name>
</gene>
<proteinExistence type="predicted"/>
<dbReference type="AlphaFoldDB" id="F3L3B0"/>
<protein>
    <submittedName>
        <fullName evidence="1">Uncharacterized protein</fullName>
    </submittedName>
</protein>
<dbReference type="eggNOG" id="COG3660">
    <property type="taxonomic scope" value="Bacteria"/>
</dbReference>
<organism evidence="1 2">
    <name type="scientific">Aequoribacter fuscus</name>
    <dbReference type="NCBI Taxonomy" id="2518989"/>
    <lineage>
        <taxon>Bacteria</taxon>
        <taxon>Pseudomonadati</taxon>
        <taxon>Pseudomonadota</taxon>
        <taxon>Gammaproteobacteria</taxon>
        <taxon>Cellvibrionales</taxon>
        <taxon>Halieaceae</taxon>
        <taxon>Aequoribacter</taxon>
    </lineage>
</organism>
<evidence type="ECO:0000313" key="1">
    <source>
        <dbReference type="EMBL" id="EGG29182.1"/>
    </source>
</evidence>
<sequence length="344" mass="37980">MAELDQKELRVLILRDGKPGHETKPDGFVRYLRQQADLQVTEANVRLPLAALMRPLLTLVINYLPTLLWRRAVLSLYGLSLDDFRPDLVLAAGGKSSFALAACQATENITGVLLGSARRLRPDRLGWVFAADADESWDRCVQVPLPPSAHGAVSRVVKGEVRTRLGLAEHQKVLAVLIGGDGAGCEYTLADWQHLAQLIRGFAEDESHAVLLSTSRRTGLETEKSLQKLIPPHCLRQAVWFNHREERCMADYLAASDAVLVSVDSISMIAEACSAGFTPWIFCPQRAELPSRVASLISRLESKGMIKWLAGDEVSINGNECADSELDRFWHGQIRAVLVDLKVL</sequence>
<comment type="caution">
    <text evidence="1">The sequence shown here is derived from an EMBL/GenBank/DDBJ whole genome shotgun (WGS) entry which is preliminary data.</text>
</comment>
<evidence type="ECO:0000313" key="2">
    <source>
        <dbReference type="Proteomes" id="UP000005615"/>
    </source>
</evidence>
<reference evidence="1 2" key="1">
    <citation type="journal article" date="2011" name="J. Bacteriol.">
        <title>Genome sequence of strain IMCC3088, a proteorhodopsin-containing marine bacterium belonging to the OM60/NOR5 clade.</title>
        <authorList>
            <person name="Jang Y."/>
            <person name="Oh H.M."/>
            <person name="Kang I."/>
            <person name="Lee K."/>
            <person name="Yang S.J."/>
            <person name="Cho J.C."/>
        </authorList>
    </citation>
    <scope>NUCLEOTIDE SEQUENCE [LARGE SCALE GENOMIC DNA]</scope>
    <source>
        <strain evidence="1 2">IMCC3088</strain>
    </source>
</reference>